<proteinExistence type="predicted"/>
<dbReference type="EMBL" id="CP037940">
    <property type="protein sequence ID" value="QBO35193.1"/>
    <property type="molecule type" value="Genomic_DNA"/>
</dbReference>
<keyword evidence="2" id="KW-0964">Secreted</keyword>
<gene>
    <name evidence="8" type="ORF">EQG49_01340</name>
</gene>
<keyword evidence="9" id="KW-1185">Reference proteome</keyword>
<dbReference type="InterPro" id="IPR019931">
    <property type="entry name" value="LPXTG_anchor"/>
</dbReference>
<keyword evidence="4" id="KW-0572">Peptidoglycan-anchor</keyword>
<evidence type="ECO:0000256" key="3">
    <source>
        <dbReference type="ARBA" id="ARBA00022729"/>
    </source>
</evidence>
<protein>
    <submittedName>
        <fullName evidence="8">LPXTG cell wall anchor domain-containing protein</fullName>
    </submittedName>
</protein>
<organism evidence="8 9">
    <name type="scientific">Periweissella cryptocerci</name>
    <dbReference type="NCBI Taxonomy" id="2506420"/>
    <lineage>
        <taxon>Bacteria</taxon>
        <taxon>Bacillati</taxon>
        <taxon>Bacillota</taxon>
        <taxon>Bacilli</taxon>
        <taxon>Lactobacillales</taxon>
        <taxon>Lactobacillaceae</taxon>
        <taxon>Periweissella</taxon>
    </lineage>
</organism>
<evidence type="ECO:0000256" key="4">
    <source>
        <dbReference type="ARBA" id="ARBA00023088"/>
    </source>
</evidence>
<feature type="compositionally biased region" description="Low complexity" evidence="5">
    <location>
        <begin position="85"/>
        <end position="95"/>
    </location>
</feature>
<dbReference type="AlphaFoldDB" id="A0A4P6YRG5"/>
<evidence type="ECO:0000256" key="5">
    <source>
        <dbReference type="SAM" id="MobiDB-lite"/>
    </source>
</evidence>
<sequence length="692" mass="75643">MGENVMKSNIKQTTRRIAVVTGVSILTLNAGTTLVLAKDMGQSTPLQTKVAVSHNASSNSAQHKIHYTDNKAEADAARKAGYAVTTSKKQTTNTTRSPLVTTGQIPTGAQNVQYVKTDTVQDADLVFENVAWEAIPSAAHGVKQTGEETIHDPNQKFTDGVTHAELEQLREQGAINITKLPDKTITVHDPNQKVDTGITAAEIEKVKADGAVNIEQIPDAFQTVLDEQGKPKKVLLDQVPAGHKPTATDEKQTVVDGKGPIQTIKNTPENLQKLHDQGAVDITEVAGAKHDFTSTKQADIPADAQDVTTTTEKGTATRKVDIPATATNIQTLFVKDGNGSNLVLKDSSTGVNVADMTYFAGGKVYDLYESTDGKSELSNVQDSLNNGTGTLYTYHQFTGGGRINTGILSWAERQFKFKQMDNGDENISADQLANFDKDGVLVYKTSIGNYPVSGVGKSVTSVYMTLTPTGGKDKGDIVYTWNKFYYDKDNTIYYGVKEYTFNQTMYHWSITDQELSYRLPITHEETVYTYGEPLYAYELPVSHEEPLYAYELPASHQEKRYQYSLSQSHEEKLFQYDVIKLGEKLYYSWPEVEIGLKPREPKEPGADIAAEAGTTPAVMSELDFPATEPATGNLKALNNPTEFEPELNADTSARLPQTGVSQTDGIVSVIGAILLGSLVAFGISRKRVNDKR</sequence>
<dbReference type="KEGG" id="wei:EQG49_01340"/>
<feature type="region of interest" description="Disordered" evidence="5">
    <location>
        <begin position="85"/>
        <end position="104"/>
    </location>
</feature>
<evidence type="ECO:0000256" key="2">
    <source>
        <dbReference type="ARBA" id="ARBA00022525"/>
    </source>
</evidence>
<dbReference type="OrthoDB" id="2347147at2"/>
<keyword evidence="1" id="KW-0134">Cell wall</keyword>
<evidence type="ECO:0000313" key="8">
    <source>
        <dbReference type="EMBL" id="QBO35193.1"/>
    </source>
</evidence>
<evidence type="ECO:0000256" key="6">
    <source>
        <dbReference type="SAM" id="Phobius"/>
    </source>
</evidence>
<dbReference type="PROSITE" id="PS50847">
    <property type="entry name" value="GRAM_POS_ANCHORING"/>
    <property type="match status" value="1"/>
</dbReference>
<keyword evidence="6" id="KW-1133">Transmembrane helix</keyword>
<keyword evidence="6" id="KW-0472">Membrane</keyword>
<evidence type="ECO:0000259" key="7">
    <source>
        <dbReference type="PROSITE" id="PS50847"/>
    </source>
</evidence>
<dbReference type="NCBIfam" id="TIGR01167">
    <property type="entry name" value="LPXTG_anchor"/>
    <property type="match status" value="1"/>
</dbReference>
<reference evidence="9" key="1">
    <citation type="submission" date="2019-03" db="EMBL/GenBank/DDBJ databases">
        <title>Weissella sp. 26KH-42 Genome sequencing.</title>
        <authorList>
            <person name="Heo J."/>
            <person name="Kim S.-J."/>
            <person name="Kim J.-S."/>
            <person name="Hong S.-B."/>
            <person name="Kwon S.-W."/>
        </authorList>
    </citation>
    <scope>NUCLEOTIDE SEQUENCE [LARGE SCALE GENOMIC DNA]</scope>
    <source>
        <strain evidence="9">26KH-42</strain>
    </source>
</reference>
<dbReference type="Proteomes" id="UP000292886">
    <property type="component" value="Chromosome"/>
</dbReference>
<accession>A0A4P6YRG5</accession>
<feature type="domain" description="Gram-positive cocci surface proteins LPxTG" evidence="7">
    <location>
        <begin position="655"/>
        <end position="692"/>
    </location>
</feature>
<name>A0A4P6YRG5_9LACO</name>
<keyword evidence="6" id="KW-0812">Transmembrane</keyword>
<evidence type="ECO:0000313" key="9">
    <source>
        <dbReference type="Proteomes" id="UP000292886"/>
    </source>
</evidence>
<evidence type="ECO:0000256" key="1">
    <source>
        <dbReference type="ARBA" id="ARBA00022512"/>
    </source>
</evidence>
<keyword evidence="3" id="KW-0732">Signal</keyword>
<feature type="transmembrane region" description="Helical" evidence="6">
    <location>
        <begin position="665"/>
        <end position="683"/>
    </location>
</feature>